<dbReference type="SUPFAM" id="SSF48464">
    <property type="entry name" value="ENTH/VHS domain"/>
    <property type="match status" value="1"/>
</dbReference>
<dbReference type="CDD" id="cd16982">
    <property type="entry name" value="CID_Pcf11"/>
    <property type="match status" value="1"/>
</dbReference>
<protein>
    <recommendedName>
        <fullName evidence="1">CID domain-containing protein</fullName>
    </recommendedName>
</protein>
<sequence length="155" mass="17354">MSLYQQGYYAQPANSAPAFSPPVAGYSGPVAYPSTLLSLSPPIHHHDPASFHKEFTNCLAELSFNSRPIIQGLATIARDHTRFADVIVECIENHIRGAPPWTKLPAFYLLNMISKNIYNPYARLFATFVAPLFLRTYGEVDALTHSKMEELVLTW</sequence>
<feature type="domain" description="CID" evidence="1">
    <location>
        <begin position="47"/>
        <end position="155"/>
    </location>
</feature>
<dbReference type="GO" id="GO:0003729">
    <property type="term" value="F:mRNA binding"/>
    <property type="evidence" value="ECO:0007669"/>
    <property type="project" value="InterPro"/>
</dbReference>
<dbReference type="GO" id="GO:0005737">
    <property type="term" value="C:cytoplasm"/>
    <property type="evidence" value="ECO:0007669"/>
    <property type="project" value="TreeGrafter"/>
</dbReference>
<dbReference type="OMA" id="ICSHIME"/>
<dbReference type="Pfam" id="PF04818">
    <property type="entry name" value="CID"/>
    <property type="match status" value="1"/>
</dbReference>
<dbReference type="PANTHER" id="PTHR15921:SF3">
    <property type="entry name" value="PRE-MRNA CLEAVAGE COMPLEX 2 PROTEIN PCF11"/>
    <property type="match status" value="1"/>
</dbReference>
<organism evidence="2 3">
    <name type="scientific">Armillaria ostoyae</name>
    <name type="common">Armillaria root rot fungus</name>
    <dbReference type="NCBI Taxonomy" id="47428"/>
    <lineage>
        <taxon>Eukaryota</taxon>
        <taxon>Fungi</taxon>
        <taxon>Dikarya</taxon>
        <taxon>Basidiomycota</taxon>
        <taxon>Agaricomycotina</taxon>
        <taxon>Agaricomycetes</taxon>
        <taxon>Agaricomycetidae</taxon>
        <taxon>Agaricales</taxon>
        <taxon>Marasmiineae</taxon>
        <taxon>Physalacriaceae</taxon>
        <taxon>Armillaria</taxon>
    </lineage>
</organism>
<dbReference type="InterPro" id="IPR008942">
    <property type="entry name" value="ENTH_VHS"/>
</dbReference>
<dbReference type="Proteomes" id="UP000219338">
    <property type="component" value="Unassembled WGS sequence"/>
</dbReference>
<dbReference type="OrthoDB" id="2129491at2759"/>
<dbReference type="InterPro" id="IPR006569">
    <property type="entry name" value="CID_dom"/>
</dbReference>
<reference evidence="3" key="1">
    <citation type="journal article" date="2017" name="Nat. Ecol. Evol.">
        <title>Genome expansion and lineage-specific genetic innovations in the forest pathogenic fungi Armillaria.</title>
        <authorList>
            <person name="Sipos G."/>
            <person name="Prasanna A.N."/>
            <person name="Walter M.C."/>
            <person name="O'Connor E."/>
            <person name="Balint B."/>
            <person name="Krizsan K."/>
            <person name="Kiss B."/>
            <person name="Hess J."/>
            <person name="Varga T."/>
            <person name="Slot J."/>
            <person name="Riley R."/>
            <person name="Boka B."/>
            <person name="Rigling D."/>
            <person name="Barry K."/>
            <person name="Lee J."/>
            <person name="Mihaltcheva S."/>
            <person name="LaButti K."/>
            <person name="Lipzen A."/>
            <person name="Waldron R."/>
            <person name="Moloney N.M."/>
            <person name="Sperisen C."/>
            <person name="Kredics L."/>
            <person name="Vagvoelgyi C."/>
            <person name="Patrignani A."/>
            <person name="Fitzpatrick D."/>
            <person name="Nagy I."/>
            <person name="Doyle S."/>
            <person name="Anderson J.B."/>
            <person name="Grigoriev I.V."/>
            <person name="Gueldener U."/>
            <person name="Muensterkoetter M."/>
            <person name="Nagy L.G."/>
        </authorList>
    </citation>
    <scope>NUCLEOTIDE SEQUENCE [LARGE SCALE GENOMIC DNA]</scope>
    <source>
        <strain evidence="3">C18/9</strain>
    </source>
</reference>
<keyword evidence="3" id="KW-1185">Reference proteome</keyword>
<accession>A0A284S6Y9</accession>
<evidence type="ECO:0000259" key="1">
    <source>
        <dbReference type="PROSITE" id="PS51391"/>
    </source>
</evidence>
<dbReference type="PANTHER" id="PTHR15921">
    <property type="entry name" value="PRE-MRNA CLEAVAGE COMPLEX II"/>
    <property type="match status" value="1"/>
</dbReference>
<dbReference type="SMART" id="SM00582">
    <property type="entry name" value="RPR"/>
    <property type="match status" value="1"/>
</dbReference>
<dbReference type="InterPro" id="IPR045154">
    <property type="entry name" value="PCF11-like"/>
</dbReference>
<name>A0A284S6Y9_ARMOS</name>
<proteinExistence type="predicted"/>
<dbReference type="PROSITE" id="PS51391">
    <property type="entry name" value="CID"/>
    <property type="match status" value="1"/>
</dbReference>
<dbReference type="AlphaFoldDB" id="A0A284S6Y9"/>
<dbReference type="Gene3D" id="1.25.40.90">
    <property type="match status" value="1"/>
</dbReference>
<dbReference type="GO" id="GO:0005849">
    <property type="term" value="C:mRNA cleavage factor complex"/>
    <property type="evidence" value="ECO:0007669"/>
    <property type="project" value="TreeGrafter"/>
</dbReference>
<dbReference type="GO" id="GO:0006369">
    <property type="term" value="P:termination of RNA polymerase II transcription"/>
    <property type="evidence" value="ECO:0007669"/>
    <property type="project" value="InterPro"/>
</dbReference>
<dbReference type="InterPro" id="IPR047415">
    <property type="entry name" value="Pcf11_CID"/>
</dbReference>
<gene>
    <name evidence="2" type="ORF">ARMOST_20302</name>
</gene>
<dbReference type="STRING" id="47428.A0A284S6Y9"/>
<dbReference type="EMBL" id="FUEG01000037">
    <property type="protein sequence ID" value="SJL16773.1"/>
    <property type="molecule type" value="Genomic_DNA"/>
</dbReference>
<evidence type="ECO:0000313" key="3">
    <source>
        <dbReference type="Proteomes" id="UP000219338"/>
    </source>
</evidence>
<evidence type="ECO:0000313" key="2">
    <source>
        <dbReference type="EMBL" id="SJL16773.1"/>
    </source>
</evidence>
<dbReference type="GO" id="GO:0031124">
    <property type="term" value="P:mRNA 3'-end processing"/>
    <property type="evidence" value="ECO:0007669"/>
    <property type="project" value="InterPro"/>
</dbReference>
<dbReference type="GO" id="GO:0000993">
    <property type="term" value="F:RNA polymerase II complex binding"/>
    <property type="evidence" value="ECO:0007669"/>
    <property type="project" value="InterPro"/>
</dbReference>